<dbReference type="GO" id="GO:0008381">
    <property type="term" value="F:mechanosensitive monoatomic ion channel activity"/>
    <property type="evidence" value="ECO:0007669"/>
    <property type="project" value="InterPro"/>
</dbReference>
<dbReference type="Pfam" id="PF21088">
    <property type="entry name" value="MS_channel_1st"/>
    <property type="match status" value="1"/>
</dbReference>
<feature type="transmembrane region" description="Helical" evidence="8">
    <location>
        <begin position="306"/>
        <end position="327"/>
    </location>
</feature>
<evidence type="ECO:0000259" key="12">
    <source>
        <dbReference type="Pfam" id="PF21088"/>
    </source>
</evidence>
<evidence type="ECO:0000256" key="4">
    <source>
        <dbReference type="ARBA" id="ARBA00022692"/>
    </source>
</evidence>
<feature type="transmembrane region" description="Helical" evidence="8">
    <location>
        <begin position="188"/>
        <end position="206"/>
    </location>
</feature>
<dbReference type="InterPro" id="IPR049142">
    <property type="entry name" value="MS_channel_1st"/>
</dbReference>
<evidence type="ECO:0000313" key="15">
    <source>
        <dbReference type="Proteomes" id="UP000198703"/>
    </source>
</evidence>
<evidence type="ECO:0000256" key="5">
    <source>
        <dbReference type="ARBA" id="ARBA00022989"/>
    </source>
</evidence>
<dbReference type="STRING" id="89524.SAMN05444370_106207"/>
<evidence type="ECO:0000256" key="7">
    <source>
        <dbReference type="SAM" id="MobiDB-lite"/>
    </source>
</evidence>
<evidence type="ECO:0000256" key="3">
    <source>
        <dbReference type="ARBA" id="ARBA00022475"/>
    </source>
</evidence>
<feature type="compositionally biased region" description="Low complexity" evidence="7">
    <location>
        <begin position="76"/>
        <end position="122"/>
    </location>
</feature>
<evidence type="ECO:0000256" key="6">
    <source>
        <dbReference type="ARBA" id="ARBA00023136"/>
    </source>
</evidence>
<organism evidence="14 15">
    <name type="scientific">Rubrimonas cliftonensis</name>
    <dbReference type="NCBI Taxonomy" id="89524"/>
    <lineage>
        <taxon>Bacteria</taxon>
        <taxon>Pseudomonadati</taxon>
        <taxon>Pseudomonadota</taxon>
        <taxon>Alphaproteobacteria</taxon>
        <taxon>Rhodobacterales</taxon>
        <taxon>Paracoccaceae</taxon>
        <taxon>Rubrimonas</taxon>
    </lineage>
</organism>
<dbReference type="Gene3D" id="1.10.287.1260">
    <property type="match status" value="1"/>
</dbReference>
<feature type="transmembrane region" description="Helical" evidence="8">
    <location>
        <begin position="267"/>
        <end position="285"/>
    </location>
</feature>
<feature type="transmembrane region" description="Helical" evidence="8">
    <location>
        <begin position="227"/>
        <end position="255"/>
    </location>
</feature>
<keyword evidence="3" id="KW-1003">Cell membrane</keyword>
<dbReference type="InterPro" id="IPR049278">
    <property type="entry name" value="MS_channel_C"/>
</dbReference>
<feature type="domain" description="Mechanosensitive ion channel MscS C-terminal" evidence="11">
    <location>
        <begin position="668"/>
        <end position="755"/>
    </location>
</feature>
<dbReference type="EMBL" id="FNQM01000006">
    <property type="protein sequence ID" value="SEA55497.1"/>
    <property type="molecule type" value="Genomic_DNA"/>
</dbReference>
<dbReference type="AlphaFoldDB" id="A0A1H4C585"/>
<dbReference type="SUPFAM" id="SSF82689">
    <property type="entry name" value="Mechanosensitive channel protein MscS (YggB), C-terminal domain"/>
    <property type="match status" value="1"/>
</dbReference>
<dbReference type="RefSeq" id="WP_093253792.1">
    <property type="nucleotide sequence ID" value="NZ_FNQM01000006.1"/>
</dbReference>
<feature type="domain" description="Mechanosensitive ion channel MscS" evidence="10">
    <location>
        <begin position="598"/>
        <end position="662"/>
    </location>
</feature>
<dbReference type="InterPro" id="IPR023408">
    <property type="entry name" value="MscS_beta-dom_sf"/>
</dbReference>
<dbReference type="Proteomes" id="UP000198703">
    <property type="component" value="Unassembled WGS sequence"/>
</dbReference>
<proteinExistence type="inferred from homology"/>
<feature type="transmembrane region" description="Helical" evidence="8">
    <location>
        <begin position="461"/>
        <end position="485"/>
    </location>
</feature>
<evidence type="ECO:0000256" key="9">
    <source>
        <dbReference type="SAM" id="SignalP"/>
    </source>
</evidence>
<dbReference type="OrthoDB" id="9814206at2"/>
<evidence type="ECO:0000256" key="1">
    <source>
        <dbReference type="ARBA" id="ARBA00004651"/>
    </source>
</evidence>
<feature type="chain" id="PRO_5011610329" evidence="9">
    <location>
        <begin position="22"/>
        <end position="811"/>
    </location>
</feature>
<dbReference type="SUPFAM" id="SSF82861">
    <property type="entry name" value="Mechanosensitive channel protein MscS (YggB), transmembrane region"/>
    <property type="match status" value="1"/>
</dbReference>
<keyword evidence="15" id="KW-1185">Reference proteome</keyword>
<dbReference type="InterPro" id="IPR045276">
    <property type="entry name" value="YbiO_bact"/>
</dbReference>
<dbReference type="SUPFAM" id="SSF50182">
    <property type="entry name" value="Sm-like ribonucleoproteins"/>
    <property type="match status" value="1"/>
</dbReference>
<evidence type="ECO:0000256" key="2">
    <source>
        <dbReference type="ARBA" id="ARBA00008017"/>
    </source>
</evidence>
<evidence type="ECO:0000259" key="13">
    <source>
        <dbReference type="Pfam" id="PF25392"/>
    </source>
</evidence>
<keyword evidence="5 8" id="KW-1133">Transmembrane helix</keyword>
<feature type="domain" description="Moderate conductance mechanosensitive channel YbiO-like transmembrane helix 1" evidence="13">
    <location>
        <begin position="418"/>
        <end position="496"/>
    </location>
</feature>
<protein>
    <submittedName>
        <fullName evidence="14">Small conductance mechanosensitive channel</fullName>
    </submittedName>
</protein>
<dbReference type="InterPro" id="IPR011066">
    <property type="entry name" value="MscS_channel_C_sf"/>
</dbReference>
<feature type="signal peptide" evidence="9">
    <location>
        <begin position="1"/>
        <end position="21"/>
    </location>
</feature>
<dbReference type="InterPro" id="IPR011014">
    <property type="entry name" value="MscS_channel_TM-2"/>
</dbReference>
<evidence type="ECO:0000313" key="14">
    <source>
        <dbReference type="EMBL" id="SEA55497.1"/>
    </source>
</evidence>
<dbReference type="InterPro" id="IPR006685">
    <property type="entry name" value="MscS_channel_2nd"/>
</dbReference>
<evidence type="ECO:0000259" key="10">
    <source>
        <dbReference type="Pfam" id="PF00924"/>
    </source>
</evidence>
<feature type="transmembrane region" description="Helical" evidence="8">
    <location>
        <begin position="378"/>
        <end position="402"/>
    </location>
</feature>
<dbReference type="InterPro" id="IPR010920">
    <property type="entry name" value="LSM_dom_sf"/>
</dbReference>
<dbReference type="InterPro" id="IPR057485">
    <property type="entry name" value="YbiO-like_TM1"/>
</dbReference>
<dbReference type="PANTHER" id="PTHR30460:SF0">
    <property type="entry name" value="MODERATE CONDUCTANCE MECHANOSENSITIVE CHANNEL YBIO"/>
    <property type="match status" value="1"/>
</dbReference>
<feature type="transmembrane region" description="Helical" evidence="8">
    <location>
        <begin position="551"/>
        <end position="571"/>
    </location>
</feature>
<sequence length="811" mass="85005">MPIIAFLAVLLAAVVGQPSLAQTGPSPVQPQAAPAAAAQPAGDGALRALLEALRDDAARARLVDELERLTGARADAASPEGGAQQPAAAEGAAPPAADAPAPSQAPSQAASEAAATPGSPSPDAGETGAQEGAPQSVGRALAILTREIWDEALERSEAFLNGLSATERRLRAISGERGQALLQAGRELATLIVATVVVYIALRWLARRMFAGMRDAARDATLPGRGALWVGGVLIDALTVVIAWAIGNAISYFAIDSAVNDGVRGPLYLNAFLIVQMVKVAIRSITSPEIGALRLAPFDNAAARYWTGRFSGLVSILGYGLLLVTPIVNETVSIFTGRAVQVVVYALVLIWSMALVIRHRKAPSAWLRAKAEAAGGDATLRVIAAAASLWHWPAMAFLLLLFTTAVSSSGAVEPILAASARVAAVLALGAGAGVLAARAARHGVRLPENVSTAVPLLEGRLNGFLVQFLGVLRFLLTIATIGFAIDIAGLYDVGGWFARRFGEDFASATASVMIIVVMAFLLWLAIASWVDYRLNPERAEAATSREQTLLTLMRNAVTIALIIITSMFVLSELGIDIAPLLASAGVLGLAIGFGAQKLVQDIITGVFIQFESAINVGDVITVAGTTGAVEKLTIRSVSLRALDGTFHIIPFSSVDMVSNFNRGFAFHVADVGIAYRENIDDAKEAMTAAFDDLRADPAQRPLILGAMEWFGVQELGDSAVVLRARIRTRPGAQWGVGRAYNEAVKKRLDAAGIEIPFPHTTIWFGENRDGTAPPMRMVSEGAARRGEAPGAPTLSVKPIAGDIPDADGPER</sequence>
<comment type="subcellular location">
    <subcellularLocation>
        <location evidence="1">Cell membrane</location>
        <topology evidence="1">Multi-pass membrane protein</topology>
    </subcellularLocation>
</comment>
<feature type="region of interest" description="Disordered" evidence="7">
    <location>
        <begin position="781"/>
        <end position="811"/>
    </location>
</feature>
<keyword evidence="9" id="KW-0732">Signal</keyword>
<name>A0A1H4C585_9RHOB</name>
<accession>A0A1H4C585</accession>
<feature type="transmembrane region" description="Helical" evidence="8">
    <location>
        <begin position="339"/>
        <end position="357"/>
    </location>
</feature>
<reference evidence="14 15" key="1">
    <citation type="submission" date="2016-10" db="EMBL/GenBank/DDBJ databases">
        <authorList>
            <person name="de Groot N.N."/>
        </authorList>
    </citation>
    <scope>NUCLEOTIDE SEQUENCE [LARGE SCALE GENOMIC DNA]</scope>
    <source>
        <strain evidence="14 15">DSM 15345</strain>
    </source>
</reference>
<dbReference type="PANTHER" id="PTHR30460">
    <property type="entry name" value="MODERATE CONDUCTANCE MECHANOSENSITIVE CHANNEL YBIO"/>
    <property type="match status" value="1"/>
</dbReference>
<gene>
    <name evidence="14" type="ORF">SAMN05444370_106207</name>
</gene>
<keyword evidence="6 8" id="KW-0472">Membrane</keyword>
<feature type="transmembrane region" description="Helical" evidence="8">
    <location>
        <begin position="505"/>
        <end position="530"/>
    </location>
</feature>
<dbReference type="Gene3D" id="2.30.30.60">
    <property type="match status" value="1"/>
</dbReference>
<dbReference type="GO" id="GO:0005886">
    <property type="term" value="C:plasma membrane"/>
    <property type="evidence" value="ECO:0007669"/>
    <property type="project" value="UniProtKB-SubCell"/>
</dbReference>
<evidence type="ECO:0000256" key="8">
    <source>
        <dbReference type="SAM" id="Phobius"/>
    </source>
</evidence>
<feature type="transmembrane region" description="Helical" evidence="8">
    <location>
        <begin position="577"/>
        <end position="595"/>
    </location>
</feature>
<feature type="domain" description="Mechanosensitive ion channel transmembrane helices 2/3" evidence="12">
    <location>
        <begin position="556"/>
        <end position="596"/>
    </location>
</feature>
<dbReference type="Pfam" id="PF00924">
    <property type="entry name" value="MS_channel_2nd"/>
    <property type="match status" value="1"/>
</dbReference>
<evidence type="ECO:0000259" key="11">
    <source>
        <dbReference type="Pfam" id="PF21082"/>
    </source>
</evidence>
<feature type="transmembrane region" description="Helical" evidence="8">
    <location>
        <begin position="422"/>
        <end position="440"/>
    </location>
</feature>
<comment type="similarity">
    <text evidence="2">Belongs to the MscS (TC 1.A.23) family.</text>
</comment>
<dbReference type="Pfam" id="PF25392">
    <property type="entry name" value="MS_channel_TM1"/>
    <property type="match status" value="1"/>
</dbReference>
<dbReference type="Pfam" id="PF21082">
    <property type="entry name" value="MS_channel_3rd"/>
    <property type="match status" value="1"/>
</dbReference>
<dbReference type="Gene3D" id="3.30.70.100">
    <property type="match status" value="1"/>
</dbReference>
<feature type="region of interest" description="Disordered" evidence="7">
    <location>
        <begin position="72"/>
        <end position="135"/>
    </location>
</feature>
<keyword evidence="4 8" id="KW-0812">Transmembrane</keyword>